<dbReference type="GO" id="GO:0003887">
    <property type="term" value="F:DNA-directed DNA polymerase activity"/>
    <property type="evidence" value="ECO:0007669"/>
    <property type="project" value="UniProtKB-EC"/>
</dbReference>
<keyword evidence="3" id="KW-0239">DNA-directed DNA polymerase</keyword>
<dbReference type="GO" id="GO:0042276">
    <property type="term" value="P:error-prone translesion synthesis"/>
    <property type="evidence" value="ECO:0007669"/>
    <property type="project" value="TreeGrafter"/>
</dbReference>
<dbReference type="Pfam" id="PF00817">
    <property type="entry name" value="IMS"/>
    <property type="match status" value="1"/>
</dbReference>
<organism evidence="5 6">
    <name type="scientific">Candidatus Protochlamydia amoebophila</name>
    <dbReference type="NCBI Taxonomy" id="362787"/>
    <lineage>
        <taxon>Bacteria</taxon>
        <taxon>Pseudomonadati</taxon>
        <taxon>Chlamydiota</taxon>
        <taxon>Chlamydiia</taxon>
        <taxon>Parachlamydiales</taxon>
        <taxon>Parachlamydiaceae</taxon>
        <taxon>Candidatus Protochlamydia</taxon>
    </lineage>
</organism>
<dbReference type="Proteomes" id="UP000031465">
    <property type="component" value="Unassembled WGS sequence"/>
</dbReference>
<protein>
    <submittedName>
        <fullName evidence="5">DNA polymerase IV</fullName>
        <ecNumber evidence="5">2.7.7.7</ecNumber>
    </submittedName>
</protein>
<feature type="domain" description="UmuC" evidence="4">
    <location>
        <begin position="1"/>
        <end position="129"/>
    </location>
</feature>
<dbReference type="PANTHER" id="PTHR11076">
    <property type="entry name" value="DNA REPAIR POLYMERASE UMUC / TRANSFERASE FAMILY MEMBER"/>
    <property type="match status" value="1"/>
</dbReference>
<dbReference type="PROSITE" id="PS50173">
    <property type="entry name" value="UMUC"/>
    <property type="match status" value="1"/>
</dbReference>
<name>A0A0C1GZA3_9BACT</name>
<dbReference type="InterPro" id="IPR043502">
    <property type="entry name" value="DNA/RNA_pol_sf"/>
</dbReference>
<dbReference type="EMBL" id="JSAN01000129">
    <property type="protein sequence ID" value="KIC70919.1"/>
    <property type="molecule type" value="Genomic_DNA"/>
</dbReference>
<accession>A0A0C1GZA3</accession>
<dbReference type="InterPro" id="IPR050116">
    <property type="entry name" value="DNA_polymerase-Y"/>
</dbReference>
<comment type="caution">
    <text evidence="5">The sequence shown here is derived from an EMBL/GenBank/DDBJ whole genome shotgun (WGS) entry which is preliminary data.</text>
</comment>
<dbReference type="EC" id="2.7.7.7" evidence="5"/>
<evidence type="ECO:0000256" key="2">
    <source>
        <dbReference type="ARBA" id="ARBA00022457"/>
    </source>
</evidence>
<dbReference type="SUPFAM" id="SSF56672">
    <property type="entry name" value="DNA/RNA polymerases"/>
    <property type="match status" value="1"/>
</dbReference>
<dbReference type="Gene3D" id="1.10.150.20">
    <property type="entry name" value="5' to 3' exonuclease, C-terminal subdomain"/>
    <property type="match status" value="1"/>
</dbReference>
<keyword evidence="5" id="KW-0548">Nucleotidyltransferase</keyword>
<keyword evidence="2" id="KW-0515">Mutator protein</keyword>
<evidence type="ECO:0000256" key="1">
    <source>
        <dbReference type="ARBA" id="ARBA00010945"/>
    </source>
</evidence>
<dbReference type="GO" id="GO:0006281">
    <property type="term" value="P:DNA repair"/>
    <property type="evidence" value="ECO:0007669"/>
    <property type="project" value="InterPro"/>
</dbReference>
<dbReference type="InterPro" id="IPR001126">
    <property type="entry name" value="UmuC"/>
</dbReference>
<evidence type="ECO:0000313" key="6">
    <source>
        <dbReference type="Proteomes" id="UP000031465"/>
    </source>
</evidence>
<proteinExistence type="inferred from homology"/>
<dbReference type="AlphaFoldDB" id="A0A0C1GZA3"/>
<dbReference type="PATRIC" id="fig|362787.3.peg.1894"/>
<evidence type="ECO:0000313" key="5">
    <source>
        <dbReference type="EMBL" id="KIC70919.1"/>
    </source>
</evidence>
<evidence type="ECO:0000259" key="4">
    <source>
        <dbReference type="PROSITE" id="PS50173"/>
    </source>
</evidence>
<gene>
    <name evidence="5" type="primary">dinB_2</name>
    <name evidence="5" type="ORF">DB44_FG00110</name>
</gene>
<dbReference type="InterPro" id="IPR022880">
    <property type="entry name" value="DNApol_IV"/>
</dbReference>
<sequence length="150" mass="17151">MPSWKAKQLCPDLIILFPDFDKYKRESKAIHEIFHLFTDLIEPLSLDEAFLDVTDVDTLRGSATWIAQEIRQLIWKERGLTASAGVAPNKFLAKVASDWHKPNGQFVLTPKEVDAFMVHLPVEKIFGIGHVMAKKITQFRINELRGFTDT</sequence>
<reference evidence="5 6" key="1">
    <citation type="journal article" date="2014" name="Mol. Biol. Evol.">
        <title>Massive expansion of Ubiquitination-related gene families within the Chlamydiae.</title>
        <authorList>
            <person name="Domman D."/>
            <person name="Collingro A."/>
            <person name="Lagkouvardos I."/>
            <person name="Gehre L."/>
            <person name="Weinmaier T."/>
            <person name="Rattei T."/>
            <person name="Subtil A."/>
            <person name="Horn M."/>
        </authorList>
    </citation>
    <scope>NUCLEOTIDE SEQUENCE [LARGE SCALE GENOMIC DNA]</scope>
    <source>
        <strain evidence="5 6">EI2</strain>
    </source>
</reference>
<dbReference type="CDD" id="cd03586">
    <property type="entry name" value="PolY_Pol_IV_kappa"/>
    <property type="match status" value="1"/>
</dbReference>
<dbReference type="PANTHER" id="PTHR11076:SF33">
    <property type="entry name" value="DNA POLYMERASE KAPPA"/>
    <property type="match status" value="1"/>
</dbReference>
<comment type="similarity">
    <text evidence="1">Belongs to the DNA polymerase type-Y family.</text>
</comment>
<evidence type="ECO:0000256" key="3">
    <source>
        <dbReference type="ARBA" id="ARBA00022932"/>
    </source>
</evidence>
<dbReference type="GO" id="GO:0009432">
    <property type="term" value="P:SOS response"/>
    <property type="evidence" value="ECO:0007669"/>
    <property type="project" value="TreeGrafter"/>
</dbReference>
<dbReference type="Gene3D" id="3.40.1170.60">
    <property type="match status" value="1"/>
</dbReference>
<dbReference type="Gene3D" id="3.30.70.270">
    <property type="match status" value="1"/>
</dbReference>
<keyword evidence="5" id="KW-0808">Transferase</keyword>
<dbReference type="InterPro" id="IPR043128">
    <property type="entry name" value="Rev_trsase/Diguanyl_cyclase"/>
</dbReference>
<dbReference type="GO" id="GO:0005829">
    <property type="term" value="C:cytosol"/>
    <property type="evidence" value="ECO:0007669"/>
    <property type="project" value="TreeGrafter"/>
</dbReference>